<evidence type="ECO:0000313" key="3">
    <source>
        <dbReference type="Proteomes" id="UP000242447"/>
    </source>
</evidence>
<name>A0A1W6P0V2_9RHOB</name>
<gene>
    <name evidence="2" type="ORF">BVG79_01563</name>
</gene>
<evidence type="ECO:0008006" key="4">
    <source>
        <dbReference type="Google" id="ProtNLM"/>
    </source>
</evidence>
<keyword evidence="3" id="KW-1185">Reference proteome</keyword>
<sequence>MWRNLICAAALSCAASGALADVDREKADALFNALLLPQITDLMSREGIEFGLSLAPNMTGGAASDTWRQAVEAIHDPEWMQAEARSEWYVALEGVDIDPILAFATGEPAHSLLQMEVSAREAMLDDDLRETAIEFAAVEMARETPRATLIAQLMAANDLLEGNVASGLNANLAFYNGMAESEGDMPTDAVLAEVLGRADDMRASTAEWLYAFLLLAYTPASDADIEGMITFAGTPAGKTLSRVSGVAFDPMIEQISHNLGRAAARLLVSEEL</sequence>
<dbReference type="STRING" id="92947.BVG79_01563"/>
<reference evidence="2 3" key="1">
    <citation type="submission" date="2017-02" db="EMBL/GenBank/DDBJ databases">
        <title>Ketogulonicigenium robustum SPU B003 Genome sequencing and assembly.</title>
        <authorList>
            <person name="Li Y."/>
            <person name="Liu L."/>
            <person name="Wang C."/>
            <person name="Zhang M."/>
            <person name="Zhang T."/>
            <person name="Zhang Y."/>
        </authorList>
    </citation>
    <scope>NUCLEOTIDE SEQUENCE [LARGE SCALE GENOMIC DNA]</scope>
    <source>
        <strain evidence="2 3">SPU_B003</strain>
    </source>
</reference>
<dbReference type="AlphaFoldDB" id="A0A1W6P0V2"/>
<dbReference type="RefSeq" id="WP_085786374.1">
    <property type="nucleotide sequence ID" value="NZ_CP019937.1"/>
</dbReference>
<evidence type="ECO:0000313" key="2">
    <source>
        <dbReference type="EMBL" id="ARO14907.1"/>
    </source>
</evidence>
<accession>A0A1W6P0V2</accession>
<organism evidence="2 3">
    <name type="scientific">Ketogulonicigenium robustum</name>
    <dbReference type="NCBI Taxonomy" id="92947"/>
    <lineage>
        <taxon>Bacteria</taxon>
        <taxon>Pseudomonadati</taxon>
        <taxon>Pseudomonadota</taxon>
        <taxon>Alphaproteobacteria</taxon>
        <taxon>Rhodobacterales</taxon>
        <taxon>Roseobacteraceae</taxon>
        <taxon>Ketogulonicigenium</taxon>
    </lineage>
</organism>
<evidence type="ECO:0000256" key="1">
    <source>
        <dbReference type="SAM" id="SignalP"/>
    </source>
</evidence>
<dbReference type="KEGG" id="kro:BVG79_01563"/>
<dbReference type="OrthoDB" id="7841298at2"/>
<dbReference type="EMBL" id="CP019937">
    <property type="protein sequence ID" value="ARO14907.1"/>
    <property type="molecule type" value="Genomic_DNA"/>
</dbReference>
<feature type="chain" id="PRO_5013117315" description="DUF2059 domain-containing protein" evidence="1">
    <location>
        <begin position="21"/>
        <end position="272"/>
    </location>
</feature>
<keyword evidence="1" id="KW-0732">Signal</keyword>
<dbReference type="Proteomes" id="UP000242447">
    <property type="component" value="Chromosome"/>
</dbReference>
<protein>
    <recommendedName>
        <fullName evidence="4">DUF2059 domain-containing protein</fullName>
    </recommendedName>
</protein>
<proteinExistence type="predicted"/>
<feature type="signal peptide" evidence="1">
    <location>
        <begin position="1"/>
        <end position="20"/>
    </location>
</feature>